<accession>A0ABM6Z5H0</accession>
<dbReference type="InterPro" id="IPR041229">
    <property type="entry name" value="HEPN_Apea"/>
</dbReference>
<name>A0ABM6Z5H0_9ACTO</name>
<dbReference type="EMBL" id="CP032514">
    <property type="protein sequence ID" value="AYD90361.1"/>
    <property type="molecule type" value="Genomic_DNA"/>
</dbReference>
<evidence type="ECO:0008006" key="5">
    <source>
        <dbReference type="Google" id="ProtNLM"/>
    </source>
</evidence>
<reference evidence="3 4" key="1">
    <citation type="submission" date="2018-09" db="EMBL/GenBank/DDBJ databases">
        <authorList>
            <person name="Li J."/>
        </authorList>
    </citation>
    <scope>NUCLEOTIDE SEQUENCE [LARGE SCALE GENOMIC DNA]</scope>
    <source>
        <strain evidence="3 4">2129</strain>
    </source>
</reference>
<proteinExistence type="predicted"/>
<gene>
    <name evidence="3" type="ORF">D5R93_10745</name>
</gene>
<dbReference type="Proteomes" id="UP000273001">
    <property type="component" value="Chromosome"/>
</dbReference>
<dbReference type="Pfam" id="PF18739">
    <property type="entry name" value="HEPN_Apea"/>
    <property type="match status" value="1"/>
</dbReference>
<feature type="domain" description="ApeA N-terminal" evidence="2">
    <location>
        <begin position="13"/>
        <end position="307"/>
    </location>
</feature>
<keyword evidence="4" id="KW-1185">Reference proteome</keyword>
<evidence type="ECO:0000313" key="4">
    <source>
        <dbReference type="Proteomes" id="UP000273001"/>
    </source>
</evidence>
<evidence type="ECO:0000259" key="1">
    <source>
        <dbReference type="Pfam" id="PF18739"/>
    </source>
</evidence>
<feature type="domain" description="Apea-like HEPN" evidence="1">
    <location>
        <begin position="337"/>
        <end position="465"/>
    </location>
</feature>
<protein>
    <recommendedName>
        <fullName evidence="5">ApeA N-terminal domain-containing protein</fullName>
    </recommendedName>
</protein>
<dbReference type="Pfam" id="PF18862">
    <property type="entry name" value="ApeA_NTD1"/>
    <property type="match status" value="1"/>
</dbReference>
<evidence type="ECO:0000259" key="2">
    <source>
        <dbReference type="Pfam" id="PF18862"/>
    </source>
</evidence>
<sequence length="492" mass="54178">MSGGPLRLAESSEWVGYWWLPEEPEERVPGTLRYDGDGNLALSLIGTFEDRVMSHPAPGRTVVHHGVRDSWDVVHGAAGNREITLLGCSPLRSRRTFLARVDSPDTQAIVVDAALVGVHASDWDDAAFSAAEMSVEDMVSWAGTSALEWGLGCDGDRLDGTGSISVSPVEEKSVVVDDGTTFCLSHRYTAPFMDWRKGEAIGRIRDSVSMRVVPESPFSLKSVLEKVSLVQYLVALATHQAAGVLWVRLEPADGEIGSLSGRSRSRCGVDLLYAPFAVGAHDSKAVDARRILFSCDSLPFEEILPRWCEVRERLLPAINMIMGMRYGSTSFVENRLLAAVGAAEVLHRRLGVGERPFPDKEFKEVRKALLEQAPEEYRERFKSAFRNDLTLRDRLQQLAGRLDHGVVGLLVPDAGHWAGRAVKARNDLAHEGSTPKHSLEELVVVVDVTTVIVLLNVLNELGLPVERQREIVQYHPDLRGAAERARRCLAPS</sequence>
<organism evidence="3 4">
    <name type="scientific">Actinomyces lilanjuaniae</name>
    <dbReference type="NCBI Taxonomy" id="2321394"/>
    <lineage>
        <taxon>Bacteria</taxon>
        <taxon>Bacillati</taxon>
        <taxon>Actinomycetota</taxon>
        <taxon>Actinomycetes</taxon>
        <taxon>Actinomycetales</taxon>
        <taxon>Actinomycetaceae</taxon>
        <taxon>Actinomyces</taxon>
    </lineage>
</organism>
<evidence type="ECO:0000313" key="3">
    <source>
        <dbReference type="EMBL" id="AYD90361.1"/>
    </source>
</evidence>
<dbReference type="InterPro" id="IPR041223">
    <property type="entry name" value="ApeA_NTD"/>
</dbReference>